<sequence length="328" mass="33810">MTILVVGAGAVGGYIAAHLARAGEAVAVLEPWAPNCDAIRAQGLAVEEPSGHFRIDLPMIGSPAEVASVAPSLVILCTKLADSPAMVAALEGQHAAPYLVTLNALADLDLAARIGADRVMGCIVTGLFANLVAPGRLHRYRRRHDGGPASFRIGEVTGPATPRIAAMVQRLAQVDTAEAVDDLPAARWTKLVFNAMTSPLCALRRTNLHALFTEAPMRAEMQAVALEVVAVADAASIALDTICGIPGATWIAAGRGDAAAASAVDAGLLAYGKKVDPAATSGMAQDLARGRRTEVTLINGAVVEQAHRHGLAAPVNQGVIERLEALTG</sequence>
<feature type="domain" description="Ketopantoate reductase C-terminal" evidence="12">
    <location>
        <begin position="185"/>
        <end position="325"/>
    </location>
</feature>
<dbReference type="EC" id="1.1.1.169" evidence="3 10"/>
<dbReference type="STRING" id="1123062.SAMN02745775_101496"/>
<proteinExistence type="inferred from homology"/>
<dbReference type="PANTHER" id="PTHR43765:SF2">
    <property type="entry name" value="2-DEHYDROPANTOATE 2-REDUCTASE"/>
    <property type="match status" value="1"/>
</dbReference>
<dbReference type="SUPFAM" id="SSF48179">
    <property type="entry name" value="6-phosphogluconate dehydrogenase C-terminal domain-like"/>
    <property type="match status" value="1"/>
</dbReference>
<dbReference type="InterPro" id="IPR013752">
    <property type="entry name" value="KPA_reductase"/>
</dbReference>
<evidence type="ECO:0000313" key="14">
    <source>
        <dbReference type="Proteomes" id="UP000199473"/>
    </source>
</evidence>
<dbReference type="Gene3D" id="3.40.50.720">
    <property type="entry name" value="NAD(P)-binding Rossmann-like Domain"/>
    <property type="match status" value="1"/>
</dbReference>
<protein>
    <recommendedName>
        <fullName evidence="4 10">2-dehydropantoate 2-reductase</fullName>
        <ecNumber evidence="3 10">1.1.1.169</ecNumber>
    </recommendedName>
    <alternativeName>
        <fullName evidence="8 10">Ketopantoate reductase</fullName>
    </alternativeName>
</protein>
<dbReference type="AlphaFoldDB" id="A0A1I3XNF5"/>
<dbReference type="InterPro" id="IPR003710">
    <property type="entry name" value="ApbA"/>
</dbReference>
<dbReference type="GO" id="GO:0008677">
    <property type="term" value="F:2-dehydropantoate 2-reductase activity"/>
    <property type="evidence" value="ECO:0007669"/>
    <property type="project" value="UniProtKB-EC"/>
</dbReference>
<dbReference type="UniPathway" id="UPA00028">
    <property type="reaction ID" value="UER00004"/>
</dbReference>
<evidence type="ECO:0000256" key="6">
    <source>
        <dbReference type="ARBA" id="ARBA00022857"/>
    </source>
</evidence>
<comment type="catalytic activity">
    <reaction evidence="9 10">
        <text>(R)-pantoate + NADP(+) = 2-dehydropantoate + NADPH + H(+)</text>
        <dbReference type="Rhea" id="RHEA:16233"/>
        <dbReference type="ChEBI" id="CHEBI:11561"/>
        <dbReference type="ChEBI" id="CHEBI:15378"/>
        <dbReference type="ChEBI" id="CHEBI:15980"/>
        <dbReference type="ChEBI" id="CHEBI:57783"/>
        <dbReference type="ChEBI" id="CHEBI:58349"/>
        <dbReference type="EC" id="1.1.1.169"/>
    </reaction>
</comment>
<dbReference type="Gene3D" id="1.10.1040.10">
    <property type="entry name" value="N-(1-d-carboxylethyl)-l-norvaline Dehydrogenase, domain 2"/>
    <property type="match status" value="1"/>
</dbReference>
<comment type="similarity">
    <text evidence="2 10">Belongs to the ketopantoate reductase family.</text>
</comment>
<comment type="pathway">
    <text evidence="1 10">Cofactor biosynthesis; (R)-pantothenate biosynthesis; (R)-pantoate from 3-methyl-2-oxobutanoate: step 2/2.</text>
</comment>
<keyword evidence="5 10" id="KW-0566">Pantothenate biosynthesis</keyword>
<dbReference type="EMBL" id="FOSQ01000001">
    <property type="protein sequence ID" value="SFK21072.1"/>
    <property type="molecule type" value="Genomic_DNA"/>
</dbReference>
<dbReference type="NCBIfam" id="TIGR00745">
    <property type="entry name" value="apbA_panE"/>
    <property type="match status" value="1"/>
</dbReference>
<evidence type="ECO:0000256" key="5">
    <source>
        <dbReference type="ARBA" id="ARBA00022655"/>
    </source>
</evidence>
<dbReference type="GO" id="GO:0050661">
    <property type="term" value="F:NADP binding"/>
    <property type="evidence" value="ECO:0007669"/>
    <property type="project" value="TreeGrafter"/>
</dbReference>
<dbReference type="GO" id="GO:0005737">
    <property type="term" value="C:cytoplasm"/>
    <property type="evidence" value="ECO:0007669"/>
    <property type="project" value="TreeGrafter"/>
</dbReference>
<dbReference type="PANTHER" id="PTHR43765">
    <property type="entry name" value="2-DEHYDROPANTOATE 2-REDUCTASE-RELATED"/>
    <property type="match status" value="1"/>
</dbReference>
<dbReference type="InterPro" id="IPR008927">
    <property type="entry name" value="6-PGluconate_DH-like_C_sf"/>
</dbReference>
<gene>
    <name evidence="13" type="ORF">SAMN02745775_101496</name>
</gene>
<keyword evidence="7 10" id="KW-0560">Oxidoreductase</keyword>
<dbReference type="InterPro" id="IPR013328">
    <property type="entry name" value="6PGD_dom2"/>
</dbReference>
<evidence type="ECO:0000256" key="4">
    <source>
        <dbReference type="ARBA" id="ARBA00019465"/>
    </source>
</evidence>
<evidence type="ECO:0000259" key="11">
    <source>
        <dbReference type="Pfam" id="PF02558"/>
    </source>
</evidence>
<evidence type="ECO:0000313" key="13">
    <source>
        <dbReference type="EMBL" id="SFK21072.1"/>
    </source>
</evidence>
<evidence type="ECO:0000256" key="10">
    <source>
        <dbReference type="RuleBase" id="RU362068"/>
    </source>
</evidence>
<evidence type="ECO:0000256" key="3">
    <source>
        <dbReference type="ARBA" id="ARBA00013014"/>
    </source>
</evidence>
<keyword evidence="6 10" id="KW-0521">NADP</keyword>
<dbReference type="InterPro" id="IPR013332">
    <property type="entry name" value="KPR_N"/>
</dbReference>
<evidence type="ECO:0000256" key="9">
    <source>
        <dbReference type="ARBA" id="ARBA00048793"/>
    </source>
</evidence>
<evidence type="ECO:0000256" key="2">
    <source>
        <dbReference type="ARBA" id="ARBA00007870"/>
    </source>
</evidence>
<dbReference type="SUPFAM" id="SSF51735">
    <property type="entry name" value="NAD(P)-binding Rossmann-fold domains"/>
    <property type="match status" value="1"/>
</dbReference>
<dbReference type="InterPro" id="IPR036291">
    <property type="entry name" value="NAD(P)-bd_dom_sf"/>
</dbReference>
<dbReference type="Pfam" id="PF02558">
    <property type="entry name" value="ApbA"/>
    <property type="match status" value="1"/>
</dbReference>
<evidence type="ECO:0000256" key="7">
    <source>
        <dbReference type="ARBA" id="ARBA00023002"/>
    </source>
</evidence>
<feature type="domain" description="Ketopantoate reductase N-terminal" evidence="11">
    <location>
        <begin position="3"/>
        <end position="139"/>
    </location>
</feature>
<evidence type="ECO:0000256" key="1">
    <source>
        <dbReference type="ARBA" id="ARBA00004994"/>
    </source>
</evidence>
<dbReference type="OrthoDB" id="247668at2"/>
<dbReference type="GO" id="GO:0015940">
    <property type="term" value="P:pantothenate biosynthetic process"/>
    <property type="evidence" value="ECO:0007669"/>
    <property type="project" value="UniProtKB-UniPathway"/>
</dbReference>
<dbReference type="Pfam" id="PF08546">
    <property type="entry name" value="ApbA_C"/>
    <property type="match status" value="1"/>
</dbReference>
<dbReference type="Proteomes" id="UP000199473">
    <property type="component" value="Unassembled WGS sequence"/>
</dbReference>
<dbReference type="RefSeq" id="WP_092954994.1">
    <property type="nucleotide sequence ID" value="NZ_FOSQ01000001.1"/>
</dbReference>
<reference evidence="13 14" key="1">
    <citation type="submission" date="2016-10" db="EMBL/GenBank/DDBJ databases">
        <authorList>
            <person name="de Groot N.N."/>
        </authorList>
    </citation>
    <scope>NUCLEOTIDE SEQUENCE [LARGE SCALE GENOMIC DNA]</scope>
    <source>
        <strain evidence="13 14">DSM 19981</strain>
    </source>
</reference>
<keyword evidence="14" id="KW-1185">Reference proteome</keyword>
<evidence type="ECO:0000256" key="8">
    <source>
        <dbReference type="ARBA" id="ARBA00032024"/>
    </source>
</evidence>
<comment type="function">
    <text evidence="10">Catalyzes the NADPH-dependent reduction of ketopantoate into pantoic acid.</text>
</comment>
<accession>A0A1I3XNF5</accession>
<organism evidence="13 14">
    <name type="scientific">Falsiroseomonas stagni DSM 19981</name>
    <dbReference type="NCBI Taxonomy" id="1123062"/>
    <lineage>
        <taxon>Bacteria</taxon>
        <taxon>Pseudomonadati</taxon>
        <taxon>Pseudomonadota</taxon>
        <taxon>Alphaproteobacteria</taxon>
        <taxon>Acetobacterales</taxon>
        <taxon>Roseomonadaceae</taxon>
        <taxon>Falsiroseomonas</taxon>
    </lineage>
</organism>
<evidence type="ECO:0000259" key="12">
    <source>
        <dbReference type="Pfam" id="PF08546"/>
    </source>
</evidence>
<name>A0A1I3XNF5_9PROT</name>
<dbReference type="InterPro" id="IPR050838">
    <property type="entry name" value="Ketopantoate_reductase"/>
</dbReference>